<dbReference type="InterPro" id="IPR013325">
    <property type="entry name" value="RNA_pol_sigma_r2"/>
</dbReference>
<dbReference type="Gene3D" id="1.10.10.10">
    <property type="entry name" value="Winged helix-like DNA-binding domain superfamily/Winged helix DNA-binding domain"/>
    <property type="match status" value="1"/>
</dbReference>
<evidence type="ECO:0000256" key="1">
    <source>
        <dbReference type="ARBA" id="ARBA00023015"/>
    </source>
</evidence>
<evidence type="ECO:0000313" key="7">
    <source>
        <dbReference type="EMBL" id="APW62869.1"/>
    </source>
</evidence>
<dbReference type="Proteomes" id="UP000186309">
    <property type="component" value="Chromosome"/>
</dbReference>
<keyword evidence="8" id="KW-1185">Reference proteome</keyword>
<dbReference type="CDD" id="cd06171">
    <property type="entry name" value="Sigma70_r4"/>
    <property type="match status" value="1"/>
</dbReference>
<feature type="domain" description="RNA polymerase sigma-70" evidence="6">
    <location>
        <begin position="283"/>
        <end position="309"/>
    </location>
</feature>
<dbReference type="NCBIfam" id="TIGR02937">
    <property type="entry name" value="sigma70-ECF"/>
    <property type="match status" value="1"/>
</dbReference>
<dbReference type="Pfam" id="PF04545">
    <property type="entry name" value="Sigma70_r4"/>
    <property type="match status" value="1"/>
</dbReference>
<dbReference type="InterPro" id="IPR007630">
    <property type="entry name" value="RNA_pol_sigma70_r4"/>
</dbReference>
<dbReference type="OrthoDB" id="5497304at2"/>
<dbReference type="InterPro" id="IPR014284">
    <property type="entry name" value="RNA_pol_sigma-70_dom"/>
</dbReference>
<keyword evidence="4" id="KW-0804">Transcription</keyword>
<evidence type="ECO:0000259" key="6">
    <source>
        <dbReference type="PROSITE" id="PS00716"/>
    </source>
</evidence>
<name>A0A1U7CVE8_9BACT</name>
<proteinExistence type="predicted"/>
<dbReference type="SUPFAM" id="SSF88946">
    <property type="entry name" value="Sigma2 domain of RNA polymerase sigma factors"/>
    <property type="match status" value="1"/>
</dbReference>
<feature type="region of interest" description="Disordered" evidence="5">
    <location>
        <begin position="185"/>
        <end position="208"/>
    </location>
</feature>
<dbReference type="GO" id="GO:0016987">
    <property type="term" value="F:sigma factor activity"/>
    <property type="evidence" value="ECO:0007669"/>
    <property type="project" value="UniProtKB-KW"/>
</dbReference>
<gene>
    <name evidence="7" type="primary">sigA_7</name>
    <name evidence="7" type="ORF">BSF38_04425</name>
</gene>
<dbReference type="PRINTS" id="PR00046">
    <property type="entry name" value="SIGMA70FCT"/>
</dbReference>
<dbReference type="Gene3D" id="1.20.120.1810">
    <property type="match status" value="1"/>
</dbReference>
<dbReference type="GO" id="GO:0006352">
    <property type="term" value="P:DNA-templated transcription initiation"/>
    <property type="evidence" value="ECO:0007669"/>
    <property type="project" value="InterPro"/>
</dbReference>
<keyword evidence="3" id="KW-0238">DNA-binding</keyword>
<dbReference type="EMBL" id="CP019082">
    <property type="protein sequence ID" value="APW62869.1"/>
    <property type="molecule type" value="Genomic_DNA"/>
</dbReference>
<dbReference type="STRING" id="1387353.BSF38_04425"/>
<reference evidence="8" key="1">
    <citation type="submission" date="2016-12" db="EMBL/GenBank/DDBJ databases">
        <title>Comparative genomics of four Isosphaeraceae planctomycetes: a common pool of plasmids and glycoside hydrolase genes.</title>
        <authorList>
            <person name="Ivanova A."/>
        </authorList>
    </citation>
    <scope>NUCLEOTIDE SEQUENCE [LARGE SCALE GENOMIC DNA]</scope>
    <source>
        <strain evidence="8">PX4</strain>
    </source>
</reference>
<protein>
    <submittedName>
        <fullName evidence="7">RNA polymerase sigma factor SigA</fullName>
    </submittedName>
</protein>
<evidence type="ECO:0000256" key="3">
    <source>
        <dbReference type="ARBA" id="ARBA00023125"/>
    </source>
</evidence>
<dbReference type="PANTHER" id="PTHR30603:SF47">
    <property type="entry name" value="RNA POLYMERASE SIGMA FACTOR SIGD, CHLOROPLASTIC"/>
    <property type="match status" value="1"/>
</dbReference>
<evidence type="ECO:0000256" key="4">
    <source>
        <dbReference type="ARBA" id="ARBA00023163"/>
    </source>
</evidence>
<evidence type="ECO:0000313" key="8">
    <source>
        <dbReference type="Proteomes" id="UP000186309"/>
    </source>
</evidence>
<evidence type="ECO:0000256" key="2">
    <source>
        <dbReference type="ARBA" id="ARBA00023082"/>
    </source>
</evidence>
<dbReference type="InterPro" id="IPR000943">
    <property type="entry name" value="RNA_pol_sigma70"/>
</dbReference>
<sequence length="324" mass="36436">MSTDRYQPDDLSSSVLLNRADVRVLTPEDERELLVDLDVCKKLLMEEYTRLQGSNDPKTGSDEELDILDVVRSLLADAKNPTAREQPLRSLATRYNQLRTRLAMANLRLVAHVARRYRDRGLSISDLLQEGFCGLLTAIDRYDTSNNTRLASYAVWWIRQALQRAVAAGAYPVRLNPRHLQKLAESSFEDEHPGAAPKRKRSQAAANTLKQIHSATRPAVSLNATTRTEGGISLLDTLSYPPQDEVEHLDLDEQVGSLIQQLKPREQVVLQLRFGLNGHECHSLSQVSHVLDVSKERIRQIQDAALAKLRTLAQQERIYCEAAG</sequence>
<dbReference type="Pfam" id="PF04542">
    <property type="entry name" value="Sigma70_r2"/>
    <property type="match status" value="1"/>
</dbReference>
<dbReference type="KEGG" id="pbor:BSF38_04425"/>
<dbReference type="AlphaFoldDB" id="A0A1U7CVE8"/>
<accession>A0A1U7CVE8</accession>
<dbReference type="InterPro" id="IPR050239">
    <property type="entry name" value="Sigma-70_RNA_pol_init_factors"/>
</dbReference>
<keyword evidence="2" id="KW-0731">Sigma factor</keyword>
<evidence type="ECO:0000256" key="5">
    <source>
        <dbReference type="SAM" id="MobiDB-lite"/>
    </source>
</evidence>
<dbReference type="InterPro" id="IPR036388">
    <property type="entry name" value="WH-like_DNA-bd_sf"/>
</dbReference>
<dbReference type="RefSeq" id="WP_076349280.1">
    <property type="nucleotide sequence ID" value="NZ_CP019082.1"/>
</dbReference>
<dbReference type="PANTHER" id="PTHR30603">
    <property type="entry name" value="RNA POLYMERASE SIGMA FACTOR RPO"/>
    <property type="match status" value="1"/>
</dbReference>
<organism evidence="7 8">
    <name type="scientific">Paludisphaera borealis</name>
    <dbReference type="NCBI Taxonomy" id="1387353"/>
    <lineage>
        <taxon>Bacteria</taxon>
        <taxon>Pseudomonadati</taxon>
        <taxon>Planctomycetota</taxon>
        <taxon>Planctomycetia</taxon>
        <taxon>Isosphaerales</taxon>
        <taxon>Isosphaeraceae</taxon>
        <taxon>Paludisphaera</taxon>
    </lineage>
</organism>
<dbReference type="SUPFAM" id="SSF88659">
    <property type="entry name" value="Sigma3 and sigma4 domains of RNA polymerase sigma factors"/>
    <property type="match status" value="1"/>
</dbReference>
<keyword evidence="1" id="KW-0805">Transcription regulation</keyword>
<dbReference type="InterPro" id="IPR007627">
    <property type="entry name" value="RNA_pol_sigma70_r2"/>
</dbReference>
<dbReference type="GO" id="GO:0003677">
    <property type="term" value="F:DNA binding"/>
    <property type="evidence" value="ECO:0007669"/>
    <property type="project" value="UniProtKB-KW"/>
</dbReference>
<dbReference type="InterPro" id="IPR013324">
    <property type="entry name" value="RNA_pol_sigma_r3/r4-like"/>
</dbReference>
<dbReference type="PROSITE" id="PS00716">
    <property type="entry name" value="SIGMA70_2"/>
    <property type="match status" value="1"/>
</dbReference>